<feature type="chain" id="PRO_5007616386" evidence="1">
    <location>
        <begin position="34"/>
        <end position="387"/>
    </location>
</feature>
<dbReference type="PANTHER" id="PTHR37957">
    <property type="entry name" value="BLR7070 PROTEIN"/>
    <property type="match status" value="1"/>
</dbReference>
<organism evidence="3 4">
    <name type="scientific">Bordetella ansorpii</name>
    <dbReference type="NCBI Taxonomy" id="288768"/>
    <lineage>
        <taxon>Bacteria</taxon>
        <taxon>Pseudomonadati</taxon>
        <taxon>Pseudomonadota</taxon>
        <taxon>Betaproteobacteria</taxon>
        <taxon>Burkholderiales</taxon>
        <taxon>Alcaligenaceae</taxon>
        <taxon>Bordetella</taxon>
    </lineage>
</organism>
<dbReference type="OrthoDB" id="9798539at2"/>
<evidence type="ECO:0000313" key="4">
    <source>
        <dbReference type="Proteomes" id="UP000076848"/>
    </source>
</evidence>
<keyword evidence="1" id="KW-0732">Signal</keyword>
<evidence type="ECO:0000256" key="1">
    <source>
        <dbReference type="SAM" id="SignalP"/>
    </source>
</evidence>
<feature type="signal peptide" evidence="1">
    <location>
        <begin position="1"/>
        <end position="33"/>
    </location>
</feature>
<reference evidence="3 4" key="1">
    <citation type="submission" date="2016-04" db="EMBL/GenBank/DDBJ databases">
        <authorList>
            <consortium name="Pathogen Informatics"/>
        </authorList>
    </citation>
    <scope>NUCLEOTIDE SEQUENCE [LARGE SCALE GENOMIC DNA]</scope>
    <source>
        <strain evidence="3 4">H050680373</strain>
    </source>
</reference>
<proteinExistence type="predicted"/>
<dbReference type="EMBL" id="FKIF01000007">
    <property type="protein sequence ID" value="SAI71719.1"/>
    <property type="molecule type" value="Genomic_DNA"/>
</dbReference>
<accession>A0A157SML0</accession>
<dbReference type="InterPro" id="IPR027372">
    <property type="entry name" value="Phytase-like_dom"/>
</dbReference>
<protein>
    <submittedName>
        <fullName evidence="3">Uncharacterized protein conserved in bacteria</fullName>
    </submittedName>
</protein>
<dbReference type="STRING" id="288768.SAMEA3906486_03708"/>
<dbReference type="RefSeq" id="WP_066131362.1">
    <property type="nucleotide sequence ID" value="NZ_FKIF01000007.1"/>
</dbReference>
<dbReference type="AlphaFoldDB" id="A0A157SML0"/>
<sequence length="387" mass="42288">MAFVDPRPLVSLCRIAALAFTCALILLPAGAQARQAPERSMGSLRFIGEQRLAHKQPFQDTSVGGLSGIDYDSRSGTWVMISDDRSDFGPARWYSAWLRYDAQGFTGVDLTGMTPLLRPDRTPYPSRLLGGRVPDAESIRVDPLDCTLWYASEGDRLLGLDPAVRHVARDGSLLAELPTPPMFQTHLFGSEGTRNNLSFEGLAFAPDGQSLWVGMEGPIFADGEPPTPERGALARLTQYDRTGKVLRQVAYPVDPIPARPGRGKYADNGVSEILMQDATRMLVLERSGVQAADGRFSNYIRLYEADVSRATDVAGMESLADAKIQPAAKRLVLDLNTLGLSRLDNIEGMAWGPKLANGNDTLVFLSDDNFNTEQVTLLLAFEVMPAR</sequence>
<dbReference type="SUPFAM" id="SSF63825">
    <property type="entry name" value="YWTD domain"/>
    <property type="match status" value="1"/>
</dbReference>
<keyword evidence="4" id="KW-1185">Reference proteome</keyword>
<dbReference type="Proteomes" id="UP000076848">
    <property type="component" value="Unassembled WGS sequence"/>
</dbReference>
<evidence type="ECO:0000259" key="2">
    <source>
        <dbReference type="Pfam" id="PF13449"/>
    </source>
</evidence>
<dbReference type="PANTHER" id="PTHR37957:SF1">
    <property type="entry name" value="PHYTASE-LIKE DOMAIN-CONTAINING PROTEIN"/>
    <property type="match status" value="1"/>
</dbReference>
<evidence type="ECO:0000313" key="3">
    <source>
        <dbReference type="EMBL" id="SAI71719.1"/>
    </source>
</evidence>
<dbReference type="Pfam" id="PF13449">
    <property type="entry name" value="Phytase-like"/>
    <property type="match status" value="1"/>
</dbReference>
<gene>
    <name evidence="3" type="ORF">SAMEA3906486_03708</name>
</gene>
<feature type="domain" description="Phytase-like" evidence="2">
    <location>
        <begin position="62"/>
        <end position="370"/>
    </location>
</feature>
<name>A0A157SML0_9BORD</name>